<dbReference type="InterPro" id="IPR015943">
    <property type="entry name" value="WD40/YVTN_repeat-like_dom_sf"/>
</dbReference>
<keyword evidence="7" id="KW-1185">Reference proteome</keyword>
<dbReference type="InterPro" id="IPR050358">
    <property type="entry name" value="RSE1/DDB1/CFT1"/>
</dbReference>
<dbReference type="InterPro" id="IPR018846">
    <property type="entry name" value="Beta-prop_RSE1/DDB1/CPSF1_1st"/>
</dbReference>
<dbReference type="Proteomes" id="UP000886523">
    <property type="component" value="Unassembled WGS sequence"/>
</dbReference>
<accession>A0A9P6B162</accession>
<dbReference type="EMBL" id="MU128953">
    <property type="protein sequence ID" value="KAF9515100.1"/>
    <property type="molecule type" value="Genomic_DNA"/>
</dbReference>
<dbReference type="PANTHER" id="PTHR10644">
    <property type="entry name" value="DNA REPAIR/RNA PROCESSING CPSF FAMILY"/>
    <property type="match status" value="1"/>
</dbReference>
<reference evidence="6" key="1">
    <citation type="journal article" date="2020" name="Nat. Commun.">
        <title>Large-scale genome sequencing of mycorrhizal fungi provides insights into the early evolution of symbiotic traits.</title>
        <authorList>
            <person name="Miyauchi S."/>
            <person name="Kiss E."/>
            <person name="Kuo A."/>
            <person name="Drula E."/>
            <person name="Kohler A."/>
            <person name="Sanchez-Garcia M."/>
            <person name="Morin E."/>
            <person name="Andreopoulos B."/>
            <person name="Barry K.W."/>
            <person name="Bonito G."/>
            <person name="Buee M."/>
            <person name="Carver A."/>
            <person name="Chen C."/>
            <person name="Cichocki N."/>
            <person name="Clum A."/>
            <person name="Culley D."/>
            <person name="Crous P.W."/>
            <person name="Fauchery L."/>
            <person name="Girlanda M."/>
            <person name="Hayes R.D."/>
            <person name="Keri Z."/>
            <person name="LaButti K."/>
            <person name="Lipzen A."/>
            <person name="Lombard V."/>
            <person name="Magnuson J."/>
            <person name="Maillard F."/>
            <person name="Murat C."/>
            <person name="Nolan M."/>
            <person name="Ohm R.A."/>
            <person name="Pangilinan J."/>
            <person name="Pereira M.F."/>
            <person name="Perotto S."/>
            <person name="Peter M."/>
            <person name="Pfister S."/>
            <person name="Riley R."/>
            <person name="Sitrit Y."/>
            <person name="Stielow J.B."/>
            <person name="Szollosi G."/>
            <person name="Zifcakova L."/>
            <person name="Stursova M."/>
            <person name="Spatafora J.W."/>
            <person name="Tedersoo L."/>
            <person name="Vaario L.M."/>
            <person name="Yamada A."/>
            <person name="Yan M."/>
            <person name="Wang P."/>
            <person name="Xu J."/>
            <person name="Bruns T."/>
            <person name="Baldrian P."/>
            <person name="Vilgalys R."/>
            <person name="Dunand C."/>
            <person name="Henrissat B."/>
            <person name="Grigoriev I.V."/>
            <person name="Hibbett D."/>
            <person name="Nagy L.G."/>
            <person name="Martin F.M."/>
        </authorList>
    </citation>
    <scope>NUCLEOTIDE SEQUENCE</scope>
    <source>
        <strain evidence="6">UP504</strain>
    </source>
</reference>
<dbReference type="OrthoDB" id="6109at2759"/>
<comment type="subcellular location">
    <subcellularLocation>
        <location evidence="1">Nucleus</location>
    </subcellularLocation>
</comment>
<keyword evidence="2" id="KW-0539">Nucleus</keyword>
<name>A0A9P6B162_9AGAM</name>
<dbReference type="Pfam" id="PF03178">
    <property type="entry name" value="CPSF_A"/>
    <property type="match status" value="1"/>
</dbReference>
<sequence>MPYAHRQEVISPSGVEFAVSLKLLHPLSDSSSLGHQVLGHLVVARSSLLRIFEVRQQFVTLREHVASSVDTNGIYGRKGTEAVEGEVAMDIQGDGFVSIAEVKPISRAEQLSRPTETRLHLLREHRLHGIITGLEKVQTMASADDGLDRLIVSFKDAKIALMEWSDAAHDLTTVSIHTYERAPQLVSSEVSTFRSYLRVDPLSRCAALALPRDSVAILPFYQSQAELDNLDLDNGILREVPYSPSFILDFPAEVDSKIGNIIDFVFLPGFNNTTLAILYQKQQTWTGRLNEFKDTVSLSIITLDFVTHSYPNITRIDGLPYDCSNLLACPASYGGVVIQSPDAILHVDQASRVTALSVNGWANRISAVQAFHAPDDIKTAPANLSLKLEGSHLTFVDERSILLFLADGVVHVITVVVDGRAVSRLTIEPAIAQCVPPSILRTIGSDHVFVGSVVGPSAVLQTTWHYPQTGQSTEMPASISLVVDDDLDDDLYGDSAYAVQFSANGDVFGKTSPSEAATILRLTWRDTLPAWGSIADMVFSVNKEGDRPAAELVACTGAAGTSTFTRFQATLPTRTKRKVHALGGNRGIWSLAVRREVNVSGSWLEQPTTSLQEDTIIVSSHATPSPGVSRVYGTTTSGDVQILSRFPGVTLAVGTFFQRTCILQVFPSAIRLLSSNGQEKQVLAEMDVISASISDPFILVQRKEGTISVYSGDTPKGTVKPNPLFSSTGCVCSSIFTDRQALWKVHRTSGTPPNASQTGTLESVLSGDHVTQWLISHRKNGNLEILCLPSLEIVFVSKYFSSLPAVVDDSGEDNQTEDGPNVASEVDKLIVASIGDESPRPHVVILTKSNFVVLYECVPMGAPRPEPPRSALNVKLVKTFSQVLGVLSASSALIPRNLVPFTTKSGNLIYTGVFCTGVKPFWLIIRRDTPPRLYRSSHAVVFGFTDFIAHTEEGPSLEQWAQGIQLGAELPYKTIHTERSYSAIVFDPETQLLVAASMLERDFATFDEEGNIVWVPDAPNLPLPQCGTFSIELISPAPWETLDGYEFPQYEQLTALACIPLESSSTELGLKNFIVAATSVDRGEDLAARGAVYVFEIVEVVPKVRGTRAFELRLRCRDDSKGPVTALCGMNGYLISSMGQKIFVRGFDLEERLVGVAFLDVGVFVTSLRTMKNLLLVGDALKGTWFVGFQEEPFKLVVLSKGRQPSAVSNADFFFGVDGQLSFIVTDEEGVLRIFDYNPRHVDTNSGQRLLCRSEFHGQSDHHTVLTIARRKDDEGDQNMDSSAAIVAQSVLIYATLDGAIAAVKAVGDATFKRLSLLQGQLVRNVQHVAGLNPRAYRTVRNDALSRPLTKGILDGELLDVFDRLELERQVEMTKQIGTDREVVLGDLAALIGLF</sequence>
<dbReference type="GO" id="GO:0003676">
    <property type="term" value="F:nucleic acid binding"/>
    <property type="evidence" value="ECO:0007669"/>
    <property type="project" value="InterPro"/>
</dbReference>
<evidence type="ECO:0000259" key="3">
    <source>
        <dbReference type="Pfam" id="PF03178"/>
    </source>
</evidence>
<feature type="domain" description="RSE1/DDB1/CPSF1 second beta-propeller" evidence="5">
    <location>
        <begin position="581"/>
        <end position="947"/>
    </location>
</feature>
<evidence type="ECO:0000256" key="1">
    <source>
        <dbReference type="ARBA" id="ARBA00004123"/>
    </source>
</evidence>
<feature type="domain" description="RSE1/DDB1/CPSF1 C-terminal" evidence="3">
    <location>
        <begin position="1029"/>
        <end position="1362"/>
    </location>
</feature>
<feature type="domain" description="RSE1/DDB1/CPSF1 first beta-propeller" evidence="4">
    <location>
        <begin position="111"/>
        <end position="462"/>
    </location>
</feature>
<dbReference type="Pfam" id="PF10433">
    <property type="entry name" value="Beta-prop_RSE1_1st"/>
    <property type="match status" value="1"/>
</dbReference>
<evidence type="ECO:0000259" key="4">
    <source>
        <dbReference type="Pfam" id="PF10433"/>
    </source>
</evidence>
<organism evidence="6 7">
    <name type="scientific">Hydnum rufescens UP504</name>
    <dbReference type="NCBI Taxonomy" id="1448309"/>
    <lineage>
        <taxon>Eukaryota</taxon>
        <taxon>Fungi</taxon>
        <taxon>Dikarya</taxon>
        <taxon>Basidiomycota</taxon>
        <taxon>Agaricomycotina</taxon>
        <taxon>Agaricomycetes</taxon>
        <taxon>Cantharellales</taxon>
        <taxon>Hydnaceae</taxon>
        <taxon>Hydnum</taxon>
    </lineage>
</organism>
<gene>
    <name evidence="6" type="ORF">BS47DRAFT_1376333</name>
</gene>
<protein>
    <recommendedName>
        <fullName evidence="8">DNA damage-binding protein 1</fullName>
    </recommendedName>
</protein>
<proteinExistence type="predicted"/>
<evidence type="ECO:0000313" key="6">
    <source>
        <dbReference type="EMBL" id="KAF9515100.1"/>
    </source>
</evidence>
<dbReference type="Pfam" id="PF23726">
    <property type="entry name" value="Beta-prop_RSE1_2nd"/>
    <property type="match status" value="1"/>
</dbReference>
<evidence type="ECO:0000256" key="2">
    <source>
        <dbReference type="ARBA" id="ARBA00023242"/>
    </source>
</evidence>
<dbReference type="InterPro" id="IPR004871">
    <property type="entry name" value="RSE1/DDB1/CPSF1_C"/>
</dbReference>
<dbReference type="Gene3D" id="2.130.10.10">
    <property type="entry name" value="YVTN repeat-like/Quinoprotein amine dehydrogenase"/>
    <property type="match status" value="2"/>
</dbReference>
<dbReference type="GO" id="GO:0005634">
    <property type="term" value="C:nucleus"/>
    <property type="evidence" value="ECO:0007669"/>
    <property type="project" value="UniProtKB-SubCell"/>
</dbReference>
<evidence type="ECO:0008006" key="8">
    <source>
        <dbReference type="Google" id="ProtNLM"/>
    </source>
</evidence>
<evidence type="ECO:0000313" key="7">
    <source>
        <dbReference type="Proteomes" id="UP000886523"/>
    </source>
</evidence>
<evidence type="ECO:0000259" key="5">
    <source>
        <dbReference type="Pfam" id="PF23726"/>
    </source>
</evidence>
<comment type="caution">
    <text evidence="6">The sequence shown here is derived from an EMBL/GenBank/DDBJ whole genome shotgun (WGS) entry which is preliminary data.</text>
</comment>
<dbReference type="InterPro" id="IPR058543">
    <property type="entry name" value="Beta-prop_RSE1/DDB1/CPSF1_2nd"/>
</dbReference>